<name>A0A4R4UN04_9PSEU</name>
<dbReference type="OrthoDB" id="9788537at2"/>
<dbReference type="CDD" id="cd00402">
    <property type="entry name" value="Riboflavin_synthase_like"/>
    <property type="match status" value="1"/>
</dbReference>
<dbReference type="EC" id="2.5.1.9" evidence="4 9"/>
<comment type="function">
    <text evidence="2">Catalyzes the dismutation of two molecules of 6,7-dimethyl-8-ribityllumazine, resulting in the formation of riboflavin and 5-amino-6-(D-ribitylamino)uracil.</text>
</comment>
<dbReference type="GO" id="GO:0009231">
    <property type="term" value="P:riboflavin biosynthetic process"/>
    <property type="evidence" value="ECO:0007669"/>
    <property type="project" value="UniProtKB-KW"/>
</dbReference>
<organism evidence="13 14">
    <name type="scientific">Saccharopolyspora aridisoli</name>
    <dbReference type="NCBI Taxonomy" id="2530385"/>
    <lineage>
        <taxon>Bacteria</taxon>
        <taxon>Bacillati</taxon>
        <taxon>Actinomycetota</taxon>
        <taxon>Actinomycetes</taxon>
        <taxon>Pseudonocardiales</taxon>
        <taxon>Pseudonocardiaceae</taxon>
        <taxon>Saccharopolyspora</taxon>
    </lineage>
</organism>
<evidence type="ECO:0000256" key="9">
    <source>
        <dbReference type="NCBIfam" id="TIGR00187"/>
    </source>
</evidence>
<evidence type="ECO:0000256" key="8">
    <source>
        <dbReference type="ARBA" id="ARBA00022737"/>
    </source>
</evidence>
<sequence>MFTGIVEELGTIETVEPLEDGSRLTISGPVVTQDARHGDSIAVNGVCLTVVSTEGGAFTVDVVSETLRRSSLEHIAAGERVNLERAMALGERLGGHIVQGHVDGTAVLRDTDEATGLTSFDLPGNLAHYLVEKGSITVDGVSLTVAEITDGEPARFSVALIPTTKELTTLGRRAAGDEVNIEVDVLAKHLERLSAAQLAGRDHGAPAVTGDNGGIREAR</sequence>
<dbReference type="SUPFAM" id="SSF63380">
    <property type="entry name" value="Riboflavin synthase domain-like"/>
    <property type="match status" value="2"/>
</dbReference>
<evidence type="ECO:0000256" key="1">
    <source>
        <dbReference type="ARBA" id="ARBA00000968"/>
    </source>
</evidence>
<proteinExistence type="predicted"/>
<keyword evidence="6" id="KW-0686">Riboflavin biosynthesis</keyword>
<accession>A0A4R4UN04</accession>
<reference evidence="13 14" key="1">
    <citation type="submission" date="2019-03" db="EMBL/GenBank/DDBJ databases">
        <title>Draft genome sequences of novel Actinobacteria.</title>
        <authorList>
            <person name="Sahin N."/>
            <person name="Ay H."/>
            <person name="Saygin H."/>
        </authorList>
    </citation>
    <scope>NUCLEOTIDE SEQUENCE [LARGE SCALE GENOMIC DNA]</scope>
    <source>
        <strain evidence="13 14">16K404</strain>
    </source>
</reference>
<dbReference type="FunFam" id="2.40.30.20:FF:000003">
    <property type="entry name" value="Riboflavin synthase, alpha subunit"/>
    <property type="match status" value="1"/>
</dbReference>
<comment type="pathway">
    <text evidence="3">Cofactor biosynthesis; riboflavin biosynthesis; riboflavin from 2-hydroxy-3-oxobutyl phosphate and 5-amino-6-(D-ribitylamino)uracil: step 2/2.</text>
</comment>
<evidence type="ECO:0000313" key="14">
    <source>
        <dbReference type="Proteomes" id="UP000294744"/>
    </source>
</evidence>
<dbReference type="NCBIfam" id="NF006767">
    <property type="entry name" value="PRK09289.1"/>
    <property type="match status" value="1"/>
</dbReference>
<dbReference type="InterPro" id="IPR001783">
    <property type="entry name" value="Lumazine-bd"/>
</dbReference>
<evidence type="ECO:0000256" key="3">
    <source>
        <dbReference type="ARBA" id="ARBA00004887"/>
    </source>
</evidence>
<dbReference type="InterPro" id="IPR023366">
    <property type="entry name" value="ATP_synth_asu-like_sf"/>
</dbReference>
<dbReference type="GO" id="GO:0004746">
    <property type="term" value="F:riboflavin synthase activity"/>
    <property type="evidence" value="ECO:0007669"/>
    <property type="project" value="UniProtKB-UniRule"/>
</dbReference>
<dbReference type="InterPro" id="IPR026017">
    <property type="entry name" value="Lumazine-bd_dom"/>
</dbReference>
<dbReference type="PANTHER" id="PTHR21098:SF12">
    <property type="entry name" value="RIBOFLAVIN SYNTHASE"/>
    <property type="match status" value="1"/>
</dbReference>
<evidence type="ECO:0000256" key="4">
    <source>
        <dbReference type="ARBA" id="ARBA00012827"/>
    </source>
</evidence>
<feature type="domain" description="Lumazine-binding" evidence="12">
    <location>
        <begin position="97"/>
        <end position="194"/>
    </location>
</feature>
<evidence type="ECO:0000259" key="12">
    <source>
        <dbReference type="PROSITE" id="PS51177"/>
    </source>
</evidence>
<keyword evidence="8" id="KW-0677">Repeat</keyword>
<dbReference type="PANTHER" id="PTHR21098">
    <property type="entry name" value="RIBOFLAVIN SYNTHASE ALPHA CHAIN"/>
    <property type="match status" value="1"/>
</dbReference>
<comment type="catalytic activity">
    <reaction evidence="1">
        <text>2 6,7-dimethyl-8-(1-D-ribityl)lumazine + H(+) = 5-amino-6-(D-ribitylamino)uracil + riboflavin</text>
        <dbReference type="Rhea" id="RHEA:20772"/>
        <dbReference type="ChEBI" id="CHEBI:15378"/>
        <dbReference type="ChEBI" id="CHEBI:15934"/>
        <dbReference type="ChEBI" id="CHEBI:57986"/>
        <dbReference type="ChEBI" id="CHEBI:58201"/>
        <dbReference type="EC" id="2.5.1.9"/>
    </reaction>
</comment>
<dbReference type="PIRSF" id="PIRSF000498">
    <property type="entry name" value="Riboflavin_syn_A"/>
    <property type="match status" value="1"/>
</dbReference>
<comment type="caution">
    <text evidence="13">The sequence shown here is derived from an EMBL/GenBank/DDBJ whole genome shotgun (WGS) entry which is preliminary data.</text>
</comment>
<feature type="repeat" description="Lumazine-binding" evidence="10">
    <location>
        <begin position="1"/>
        <end position="96"/>
    </location>
</feature>
<evidence type="ECO:0000256" key="6">
    <source>
        <dbReference type="ARBA" id="ARBA00022619"/>
    </source>
</evidence>
<feature type="repeat" description="Lumazine-binding" evidence="10">
    <location>
        <begin position="97"/>
        <end position="194"/>
    </location>
</feature>
<dbReference type="AlphaFoldDB" id="A0A4R4UN04"/>
<dbReference type="Proteomes" id="UP000294744">
    <property type="component" value="Unassembled WGS sequence"/>
</dbReference>
<feature type="region of interest" description="Disordered" evidence="11">
    <location>
        <begin position="199"/>
        <end position="219"/>
    </location>
</feature>
<evidence type="ECO:0000313" key="13">
    <source>
        <dbReference type="EMBL" id="TDC93221.1"/>
    </source>
</evidence>
<evidence type="ECO:0000256" key="5">
    <source>
        <dbReference type="ARBA" id="ARBA00013950"/>
    </source>
</evidence>
<evidence type="ECO:0000256" key="2">
    <source>
        <dbReference type="ARBA" id="ARBA00002803"/>
    </source>
</evidence>
<dbReference type="PROSITE" id="PS51177">
    <property type="entry name" value="LUMAZINE_BIND"/>
    <property type="match status" value="2"/>
</dbReference>
<evidence type="ECO:0000256" key="10">
    <source>
        <dbReference type="PROSITE-ProRule" id="PRU00524"/>
    </source>
</evidence>
<evidence type="ECO:0000256" key="11">
    <source>
        <dbReference type="SAM" id="MobiDB-lite"/>
    </source>
</evidence>
<evidence type="ECO:0000256" key="7">
    <source>
        <dbReference type="ARBA" id="ARBA00022679"/>
    </source>
</evidence>
<feature type="domain" description="Lumazine-binding" evidence="12">
    <location>
        <begin position="1"/>
        <end position="96"/>
    </location>
</feature>
<dbReference type="EMBL" id="SMKV01000011">
    <property type="protein sequence ID" value="TDC93221.1"/>
    <property type="molecule type" value="Genomic_DNA"/>
</dbReference>
<gene>
    <name evidence="13" type="ORF">E1161_11685</name>
</gene>
<dbReference type="Pfam" id="PF00677">
    <property type="entry name" value="Lum_binding"/>
    <property type="match status" value="2"/>
</dbReference>
<protein>
    <recommendedName>
        <fullName evidence="5 9">Riboflavin synthase</fullName>
        <ecNumber evidence="4 9">2.5.1.9</ecNumber>
    </recommendedName>
</protein>
<dbReference type="InterPro" id="IPR017938">
    <property type="entry name" value="Riboflavin_synthase-like_b-brl"/>
</dbReference>
<dbReference type="RefSeq" id="WP_132622523.1">
    <property type="nucleotide sequence ID" value="NZ_SMKV01000011.1"/>
</dbReference>
<dbReference type="NCBIfam" id="TIGR00187">
    <property type="entry name" value="ribE"/>
    <property type="match status" value="1"/>
</dbReference>
<keyword evidence="14" id="KW-1185">Reference proteome</keyword>
<keyword evidence="7 13" id="KW-0808">Transferase</keyword>
<dbReference type="Gene3D" id="2.40.30.20">
    <property type="match status" value="2"/>
</dbReference>